<organism evidence="1 2">
    <name type="scientific">Rosa chinensis</name>
    <name type="common">China rose</name>
    <dbReference type="NCBI Taxonomy" id="74649"/>
    <lineage>
        <taxon>Eukaryota</taxon>
        <taxon>Viridiplantae</taxon>
        <taxon>Streptophyta</taxon>
        <taxon>Embryophyta</taxon>
        <taxon>Tracheophyta</taxon>
        <taxon>Spermatophyta</taxon>
        <taxon>Magnoliopsida</taxon>
        <taxon>eudicotyledons</taxon>
        <taxon>Gunneridae</taxon>
        <taxon>Pentapetalae</taxon>
        <taxon>rosids</taxon>
        <taxon>fabids</taxon>
        <taxon>Rosales</taxon>
        <taxon>Rosaceae</taxon>
        <taxon>Rosoideae</taxon>
        <taxon>Rosoideae incertae sedis</taxon>
        <taxon>Rosa</taxon>
    </lineage>
</organism>
<keyword evidence="2" id="KW-1185">Reference proteome</keyword>
<reference evidence="1 2" key="1">
    <citation type="journal article" date="2018" name="Nat. Genet.">
        <title>The Rosa genome provides new insights in the design of modern roses.</title>
        <authorList>
            <person name="Bendahmane M."/>
        </authorList>
    </citation>
    <scope>NUCLEOTIDE SEQUENCE [LARGE SCALE GENOMIC DNA]</scope>
    <source>
        <strain evidence="2">cv. Old Blush</strain>
    </source>
</reference>
<accession>A0A2P6SL10</accession>
<protein>
    <submittedName>
        <fullName evidence="1">Uncharacterized protein</fullName>
    </submittedName>
</protein>
<sequence length="59" mass="6618">MWGGIVCDERTMGFVLVSGRSFSLGCLDCSVEGNFHKMIVLFLWFLSLSSLSIKEDDHC</sequence>
<evidence type="ECO:0000313" key="1">
    <source>
        <dbReference type="EMBL" id="PRQ59349.1"/>
    </source>
</evidence>
<dbReference type="AlphaFoldDB" id="A0A2P6SL10"/>
<comment type="caution">
    <text evidence="1">The sequence shown here is derived from an EMBL/GenBank/DDBJ whole genome shotgun (WGS) entry which is preliminary data.</text>
</comment>
<gene>
    <name evidence="1" type="ORF">RchiOBHm_Chr1g0369241</name>
</gene>
<evidence type="ECO:0000313" key="2">
    <source>
        <dbReference type="Proteomes" id="UP000238479"/>
    </source>
</evidence>
<dbReference type="EMBL" id="PDCK01000039">
    <property type="protein sequence ID" value="PRQ59349.1"/>
    <property type="molecule type" value="Genomic_DNA"/>
</dbReference>
<dbReference type="Proteomes" id="UP000238479">
    <property type="component" value="Chromosome 1"/>
</dbReference>
<proteinExistence type="predicted"/>
<name>A0A2P6SL10_ROSCH</name>
<dbReference type="Gramene" id="PRQ59349">
    <property type="protein sequence ID" value="PRQ59349"/>
    <property type="gene ID" value="RchiOBHm_Chr1g0369241"/>
</dbReference>